<feature type="compositionally biased region" description="Basic and acidic residues" evidence="1">
    <location>
        <begin position="9"/>
        <end position="21"/>
    </location>
</feature>
<evidence type="ECO:0000256" key="1">
    <source>
        <dbReference type="SAM" id="MobiDB-lite"/>
    </source>
</evidence>
<evidence type="ECO:0000313" key="3">
    <source>
        <dbReference type="Proteomes" id="UP000199475"/>
    </source>
</evidence>
<dbReference type="InterPro" id="IPR022183">
    <property type="entry name" value="DUF3710"/>
</dbReference>
<gene>
    <name evidence="2" type="ORF">SAMN04488242_2691</name>
</gene>
<evidence type="ECO:0008006" key="4">
    <source>
        <dbReference type="Google" id="ProtNLM"/>
    </source>
</evidence>
<name>A0A1G9MKX1_9ACTN</name>
<dbReference type="AlphaFoldDB" id="A0A1G9MKX1"/>
<evidence type="ECO:0000313" key="2">
    <source>
        <dbReference type="EMBL" id="SDL74723.1"/>
    </source>
</evidence>
<feature type="region of interest" description="Disordered" evidence="1">
    <location>
        <begin position="1"/>
        <end position="48"/>
    </location>
</feature>
<accession>A0A1G9MKX1</accession>
<dbReference type="EMBL" id="FNGP01000005">
    <property type="protein sequence ID" value="SDL74723.1"/>
    <property type="molecule type" value="Genomic_DNA"/>
</dbReference>
<protein>
    <recommendedName>
        <fullName evidence="4">DUF3710 domain-containing protein</fullName>
    </recommendedName>
</protein>
<keyword evidence="3" id="KW-1185">Reference proteome</keyword>
<sequence length="250" mass="27168">MIFGRKKRQETDQVAEERPSDAAEAADSEDVAQDAAPSSVEHGNAEAMAKAEAKWLEWDEEFQREEGPFDIEEVDLDADDVKRLDLGSLVVTPFPGMNLQLSVNKEQVPQAIIVSDGDSAIEVALFGAPARTAYIPEVRREIIAASQGKNARTTIRRGPFGTEIARAFPVQTKEGGVGMQISRTWLAEGPSWVLRGVVFGKAALEPQNEDATITLTEFFANLVVRRGTAPVAPGAVIPFTIPEPEPKQES</sequence>
<dbReference type="Proteomes" id="UP000199475">
    <property type="component" value="Unassembled WGS sequence"/>
</dbReference>
<dbReference type="RefSeq" id="WP_245701713.1">
    <property type="nucleotide sequence ID" value="NZ_FNGP01000005.1"/>
</dbReference>
<reference evidence="2 3" key="1">
    <citation type="submission" date="2016-10" db="EMBL/GenBank/DDBJ databases">
        <authorList>
            <person name="de Groot N.N."/>
        </authorList>
    </citation>
    <scope>NUCLEOTIDE SEQUENCE [LARGE SCALE GENOMIC DNA]</scope>
    <source>
        <strain evidence="2 3">CGMCC 1.9159</strain>
    </source>
</reference>
<organism evidence="2 3">
    <name type="scientific">Tessaracoccus oleiagri</name>
    <dbReference type="NCBI Taxonomy" id="686624"/>
    <lineage>
        <taxon>Bacteria</taxon>
        <taxon>Bacillati</taxon>
        <taxon>Actinomycetota</taxon>
        <taxon>Actinomycetes</taxon>
        <taxon>Propionibacteriales</taxon>
        <taxon>Propionibacteriaceae</taxon>
        <taxon>Tessaracoccus</taxon>
    </lineage>
</organism>
<proteinExistence type="predicted"/>
<dbReference type="Pfam" id="PF12502">
    <property type="entry name" value="DUF3710"/>
    <property type="match status" value="1"/>
</dbReference>
<dbReference type="STRING" id="686624.SAMN04488242_2691"/>